<keyword evidence="4 9" id="KW-0496">Mitochondrion</keyword>
<dbReference type="GeneID" id="30218824"/>
<evidence type="ECO:0000256" key="5">
    <source>
        <dbReference type="ARBA" id="ARBA00023136"/>
    </source>
</evidence>
<evidence type="ECO:0000256" key="1">
    <source>
        <dbReference type="ARBA" id="ARBA00004325"/>
    </source>
</evidence>
<comment type="subcellular location">
    <subcellularLocation>
        <location evidence="1">Mitochondrion membrane</location>
    </subcellularLocation>
</comment>
<organism evidence="9">
    <name type="scientific">Pterocladiella media</name>
    <dbReference type="NCBI Taxonomy" id="1911541"/>
    <lineage>
        <taxon>Eukaryota</taxon>
        <taxon>Rhodophyta</taxon>
        <taxon>Florideophyceae</taxon>
        <taxon>Rhodymeniophycidae</taxon>
        <taxon>Gelidiales</taxon>
        <taxon>Pterocladiaceae</taxon>
        <taxon>Pterocladiella</taxon>
    </lineage>
</organism>
<name>A0A1D8X7P3_9FLOR</name>
<dbReference type="InterPro" id="IPR003319">
    <property type="entry name" value="YMF19-like_N"/>
</dbReference>
<keyword evidence="5 7" id="KW-0472">Membrane</keyword>
<keyword evidence="6" id="KW-0066">ATP synthesis</keyword>
<evidence type="ECO:0000256" key="2">
    <source>
        <dbReference type="ARBA" id="ARBA00022692"/>
    </source>
</evidence>
<gene>
    <name evidence="9" type="primary">atp8</name>
</gene>
<evidence type="ECO:0000259" key="8">
    <source>
        <dbReference type="Pfam" id="PF02326"/>
    </source>
</evidence>
<keyword evidence="3 7" id="KW-1133">Transmembrane helix</keyword>
<protein>
    <submittedName>
        <fullName evidence="9">ATP synthase F0 subunit 8</fullName>
    </submittedName>
</protein>
<evidence type="ECO:0000256" key="3">
    <source>
        <dbReference type="ARBA" id="ARBA00022989"/>
    </source>
</evidence>
<geneLocation type="mitochondrion" evidence="9"/>
<evidence type="ECO:0000256" key="6">
    <source>
        <dbReference type="ARBA" id="ARBA00023310"/>
    </source>
</evidence>
<feature type="domain" description="ATP synthase YMF19-like N-terminal" evidence="8">
    <location>
        <begin position="2"/>
        <end position="73"/>
    </location>
</feature>
<dbReference type="GO" id="GO:0006754">
    <property type="term" value="P:ATP biosynthetic process"/>
    <property type="evidence" value="ECO:0007669"/>
    <property type="project" value="UniProtKB-KW"/>
</dbReference>
<dbReference type="RefSeq" id="YP_009317596.1">
    <property type="nucleotide sequence ID" value="NC_031841.1"/>
</dbReference>
<reference evidence="9" key="1">
    <citation type="journal article" date="2016" name="Sci. Rep.">
        <title>Mitogenomes from type specimens, a genotyping tool for morphologically simple species: ten genomes of agar-producing red algae.</title>
        <authorList>
            <person name="Boo G.H."/>
            <person name="Hughey J.R."/>
            <person name="Miller K.A."/>
            <person name="Boo S.M."/>
        </authorList>
    </citation>
    <scope>NUCLEOTIDE SEQUENCE</scope>
</reference>
<accession>A0A1D8X7P3</accession>
<evidence type="ECO:0000256" key="7">
    <source>
        <dbReference type="SAM" id="Phobius"/>
    </source>
</evidence>
<proteinExistence type="predicted"/>
<sequence>MPQLDRIIIFPQIFWLFLIFTSFYIILTHFFLPKFLKSLKSRKSVIDLNELKVNYVKQQSIESEQKFKDLLTQDLAKIKFFFNSNVAFEILNLENSEADRIISQAVKNSILFCNFQILNSIEIYCKLANNSKNY</sequence>
<keyword evidence="2 7" id="KW-0812">Transmembrane</keyword>
<dbReference type="Pfam" id="PF02326">
    <property type="entry name" value="YMF19"/>
    <property type="match status" value="1"/>
</dbReference>
<dbReference type="EMBL" id="KX427234">
    <property type="protein sequence ID" value="AOX49048.1"/>
    <property type="molecule type" value="Genomic_DNA"/>
</dbReference>
<evidence type="ECO:0000313" key="9">
    <source>
        <dbReference type="EMBL" id="AOX49048.1"/>
    </source>
</evidence>
<feature type="transmembrane region" description="Helical" evidence="7">
    <location>
        <begin position="12"/>
        <end position="32"/>
    </location>
</feature>
<dbReference type="GO" id="GO:0031966">
    <property type="term" value="C:mitochondrial membrane"/>
    <property type="evidence" value="ECO:0007669"/>
    <property type="project" value="UniProtKB-SubCell"/>
</dbReference>
<dbReference type="AlphaFoldDB" id="A0A1D8X7P3"/>
<reference evidence="9" key="2">
    <citation type="submission" date="2016-06" db="EMBL/GenBank/DDBJ databases">
        <authorList>
            <person name="Kjaerup R.B."/>
            <person name="Dalgaard T.S."/>
            <person name="Juul-Madsen H.R."/>
        </authorList>
    </citation>
    <scope>NUCLEOTIDE SEQUENCE</scope>
</reference>
<evidence type="ECO:0000256" key="4">
    <source>
        <dbReference type="ARBA" id="ARBA00023128"/>
    </source>
</evidence>